<dbReference type="EMBL" id="CP018221">
    <property type="protein sequence ID" value="API59574.1"/>
    <property type="molecule type" value="Genomic_DNA"/>
</dbReference>
<name>A0A1L3ZV93_9SPHN</name>
<dbReference type="KEGG" id="sphj:BSL82_09815"/>
<feature type="transmembrane region" description="Helical" evidence="1">
    <location>
        <begin position="96"/>
        <end position="117"/>
    </location>
</feature>
<dbReference type="Pfam" id="PF04241">
    <property type="entry name" value="DUF423"/>
    <property type="match status" value="1"/>
</dbReference>
<dbReference type="OrthoDB" id="9802121at2"/>
<keyword evidence="1" id="KW-1133">Transmembrane helix</keyword>
<protein>
    <recommendedName>
        <fullName evidence="4">DUF423 domain-containing protein</fullName>
    </recommendedName>
</protein>
<reference evidence="3" key="1">
    <citation type="submission" date="2016-11" db="EMBL/GenBank/DDBJ databases">
        <title>Complete Genome Sequence of alachlor-degrading Sphingomonas sp. strain JJ-A5.</title>
        <authorList>
            <person name="Lee H."/>
            <person name="Ka J.-O."/>
        </authorList>
    </citation>
    <scope>NUCLEOTIDE SEQUENCE [LARGE SCALE GENOMIC DNA]</scope>
    <source>
        <strain evidence="3">JJ-A5</strain>
    </source>
</reference>
<feature type="transmembrane region" description="Helical" evidence="1">
    <location>
        <begin position="12"/>
        <end position="30"/>
    </location>
</feature>
<sequence>MTESSRRLCGTGAIWGALGLILCAFAAHGVDHPREALWLRLGGICMLVHAVMVIFIANLVPARSGRVVAALFLIGSAVFAGTLAAMTLGAPRWLGAITPAGGLTMLSGWFLLAWVFFRPEPEAAKTPGSFP</sequence>
<keyword evidence="1" id="KW-0472">Membrane</keyword>
<proteinExistence type="predicted"/>
<feature type="transmembrane region" description="Helical" evidence="1">
    <location>
        <begin position="67"/>
        <end position="90"/>
    </location>
</feature>
<evidence type="ECO:0000256" key="1">
    <source>
        <dbReference type="SAM" id="Phobius"/>
    </source>
</evidence>
<evidence type="ECO:0008006" key="4">
    <source>
        <dbReference type="Google" id="ProtNLM"/>
    </source>
</evidence>
<dbReference type="InterPro" id="IPR006696">
    <property type="entry name" value="DUF423"/>
</dbReference>
<feature type="transmembrane region" description="Helical" evidence="1">
    <location>
        <begin position="36"/>
        <end position="60"/>
    </location>
</feature>
<dbReference type="AlphaFoldDB" id="A0A1L3ZV93"/>
<evidence type="ECO:0000313" key="3">
    <source>
        <dbReference type="Proteomes" id="UP000182063"/>
    </source>
</evidence>
<keyword evidence="1" id="KW-0812">Transmembrane</keyword>
<dbReference type="STRING" id="1921510.BSL82_09815"/>
<evidence type="ECO:0000313" key="2">
    <source>
        <dbReference type="EMBL" id="API59574.1"/>
    </source>
</evidence>
<accession>A0A1L3ZV93</accession>
<dbReference type="Proteomes" id="UP000182063">
    <property type="component" value="Chromosome"/>
</dbReference>
<keyword evidence="3" id="KW-1185">Reference proteome</keyword>
<organism evidence="2 3">
    <name type="scientific">Tardibacter chloracetimidivorans</name>
    <dbReference type="NCBI Taxonomy" id="1921510"/>
    <lineage>
        <taxon>Bacteria</taxon>
        <taxon>Pseudomonadati</taxon>
        <taxon>Pseudomonadota</taxon>
        <taxon>Alphaproteobacteria</taxon>
        <taxon>Sphingomonadales</taxon>
        <taxon>Sphingomonadaceae</taxon>
        <taxon>Tardibacter</taxon>
    </lineage>
</organism>
<dbReference type="RefSeq" id="WP_072597220.1">
    <property type="nucleotide sequence ID" value="NZ_CP018221.1"/>
</dbReference>
<gene>
    <name evidence="2" type="ORF">BSL82_09815</name>
</gene>